<dbReference type="Gene3D" id="3.30.420.10">
    <property type="entry name" value="Ribonuclease H-like superfamily/Ribonuclease H"/>
    <property type="match status" value="1"/>
</dbReference>
<dbReference type="EMBL" id="QDEB01107288">
    <property type="protein sequence ID" value="RZB89833.1"/>
    <property type="molecule type" value="Genomic_DNA"/>
</dbReference>
<proteinExistence type="predicted"/>
<dbReference type="PANTHER" id="PTHR47326">
    <property type="entry name" value="TRANSPOSABLE ELEMENT TC3 TRANSPOSASE-LIKE PROTEIN"/>
    <property type="match status" value="1"/>
</dbReference>
<keyword evidence="3" id="KW-1185">Reference proteome</keyword>
<evidence type="ECO:0000313" key="2">
    <source>
        <dbReference type="EMBL" id="RZB89833.1"/>
    </source>
</evidence>
<dbReference type="Proteomes" id="UP000292052">
    <property type="component" value="Unassembled WGS sequence"/>
</dbReference>
<dbReference type="InterPro" id="IPR036397">
    <property type="entry name" value="RNaseH_sf"/>
</dbReference>
<dbReference type="InterPro" id="IPR038717">
    <property type="entry name" value="Tc1-like_DDE_dom"/>
</dbReference>
<dbReference type="OrthoDB" id="25402at2759"/>
<gene>
    <name evidence="2" type="ORF">BDFB_014690</name>
</gene>
<dbReference type="Pfam" id="PF13358">
    <property type="entry name" value="DDE_3"/>
    <property type="match status" value="1"/>
</dbReference>
<dbReference type="PANTHER" id="PTHR47326:SF1">
    <property type="entry name" value="HTH PSQ-TYPE DOMAIN-CONTAINING PROTEIN"/>
    <property type="match status" value="1"/>
</dbReference>
<reference evidence="2 3" key="1">
    <citation type="submission" date="2017-03" db="EMBL/GenBank/DDBJ databases">
        <title>Genome of the blue death feigning beetle - Asbolus verrucosus.</title>
        <authorList>
            <person name="Rider S.D."/>
        </authorList>
    </citation>
    <scope>NUCLEOTIDE SEQUENCE [LARGE SCALE GENOMIC DNA]</scope>
    <source>
        <strain evidence="2">Butters</strain>
        <tissue evidence="2">Head and leg muscle</tissue>
    </source>
</reference>
<name>A0A482VFK5_ASBVE</name>
<feature type="domain" description="Tc1-like transposase DDE" evidence="1">
    <location>
        <begin position="84"/>
        <end position="184"/>
    </location>
</feature>
<comment type="caution">
    <text evidence="2">The sequence shown here is derived from an EMBL/GenBank/DDBJ whole genome shotgun (WGS) entry which is preliminary data.</text>
</comment>
<feature type="non-terminal residue" evidence="2">
    <location>
        <position position="1"/>
    </location>
</feature>
<dbReference type="GO" id="GO:0003676">
    <property type="term" value="F:nucleic acid binding"/>
    <property type="evidence" value="ECO:0007669"/>
    <property type="project" value="InterPro"/>
</dbReference>
<protein>
    <submittedName>
        <fullName evidence="2">DDE 3 and/or HTH Tnp Tc3 2 domain containing protein</fullName>
    </submittedName>
</protein>
<dbReference type="AlphaFoldDB" id="A0A482VFK5"/>
<sequence>GRPRRTTAREDRALRLVALRDRFSSTREIGDRWIGLTTQQISIRSAYRRIRSFGLKSYRPLLCLPLTPRHRTVRLEWCNEKEKMCSFLVWGAICYGSRSPLVVIPGTLNANRFVDYVLEPVLIPYLQGLVNPIFQQDNARPHIARVAMEFLNNANVDLLPWPSRSPDLSPIEHVWDMVGRKINDLQPPPGSIDILQRRIIEAWDSIPQATIDSLILSMPNRLAECVRNRGGPTHY</sequence>
<dbReference type="STRING" id="1661398.A0A482VFK5"/>
<evidence type="ECO:0000259" key="1">
    <source>
        <dbReference type="Pfam" id="PF13358"/>
    </source>
</evidence>
<accession>A0A482VFK5</accession>
<organism evidence="2 3">
    <name type="scientific">Asbolus verrucosus</name>
    <name type="common">Desert ironclad beetle</name>
    <dbReference type="NCBI Taxonomy" id="1661398"/>
    <lineage>
        <taxon>Eukaryota</taxon>
        <taxon>Metazoa</taxon>
        <taxon>Ecdysozoa</taxon>
        <taxon>Arthropoda</taxon>
        <taxon>Hexapoda</taxon>
        <taxon>Insecta</taxon>
        <taxon>Pterygota</taxon>
        <taxon>Neoptera</taxon>
        <taxon>Endopterygota</taxon>
        <taxon>Coleoptera</taxon>
        <taxon>Polyphaga</taxon>
        <taxon>Cucujiformia</taxon>
        <taxon>Tenebrionidae</taxon>
        <taxon>Pimeliinae</taxon>
        <taxon>Asbolus</taxon>
    </lineage>
</organism>
<evidence type="ECO:0000313" key="3">
    <source>
        <dbReference type="Proteomes" id="UP000292052"/>
    </source>
</evidence>